<evidence type="ECO:0000313" key="2">
    <source>
        <dbReference type="EMBL" id="GHC14411.1"/>
    </source>
</evidence>
<evidence type="ECO:0000313" key="3">
    <source>
        <dbReference type="Proteomes" id="UP000642829"/>
    </source>
</evidence>
<dbReference type="EMBL" id="BMXG01000051">
    <property type="protein sequence ID" value="GHC14411.1"/>
    <property type="molecule type" value="Genomic_DNA"/>
</dbReference>
<accession>A0A8J3DKA8</accession>
<comment type="caution">
    <text evidence="2">The sequence shown here is derived from an EMBL/GenBank/DDBJ whole genome shotgun (WGS) entry which is preliminary data.</text>
</comment>
<gene>
    <name evidence="2" type="ORF">GCM10007047_34410</name>
</gene>
<proteinExistence type="predicted"/>
<dbReference type="Proteomes" id="UP000642829">
    <property type="component" value="Unassembled WGS sequence"/>
</dbReference>
<protein>
    <recommendedName>
        <fullName evidence="1">DUF695 domain-containing protein</fullName>
    </recommendedName>
</protein>
<dbReference type="InterPro" id="IPR016097">
    <property type="entry name" value="DUF695"/>
</dbReference>
<evidence type="ECO:0000259" key="1">
    <source>
        <dbReference type="Pfam" id="PF05117"/>
    </source>
</evidence>
<dbReference type="RefSeq" id="WP_189517676.1">
    <property type="nucleotide sequence ID" value="NZ_BMXG01000051.1"/>
</dbReference>
<reference evidence="2" key="1">
    <citation type="journal article" date="2014" name="Int. J. Syst. Evol. Microbiol.">
        <title>Complete genome sequence of Corynebacterium casei LMG S-19264T (=DSM 44701T), isolated from a smear-ripened cheese.</title>
        <authorList>
            <consortium name="US DOE Joint Genome Institute (JGI-PGF)"/>
            <person name="Walter F."/>
            <person name="Albersmeier A."/>
            <person name="Kalinowski J."/>
            <person name="Ruckert C."/>
        </authorList>
    </citation>
    <scope>NUCLEOTIDE SEQUENCE</scope>
    <source>
        <strain evidence="2">KCTC 12870</strain>
    </source>
</reference>
<feature type="domain" description="DUF695" evidence="1">
    <location>
        <begin position="10"/>
        <end position="138"/>
    </location>
</feature>
<name>A0A8J3DKA8_9BACT</name>
<keyword evidence="3" id="KW-1185">Reference proteome</keyword>
<dbReference type="AlphaFoldDB" id="A0A8J3DKA8"/>
<dbReference type="Pfam" id="PF05117">
    <property type="entry name" value="DUF695"/>
    <property type="match status" value="1"/>
</dbReference>
<sequence length="144" mass="16715">MDVFVINDVWTLSKGTHDGLPLLVRFRQGLDIDSGRRLIPHQLKITWGFEDAVDQGLPSEAEERSLEDFENHLIPELERDSQSALAVVITNNGRRSWYIYTNDVEEFSRRLHAIPQKEDPYPIDIALTRNEAWQFYTDIVKNCS</sequence>
<reference evidence="2" key="2">
    <citation type="submission" date="2020-09" db="EMBL/GenBank/DDBJ databases">
        <authorList>
            <person name="Sun Q."/>
            <person name="Kim S."/>
        </authorList>
    </citation>
    <scope>NUCLEOTIDE SEQUENCE</scope>
    <source>
        <strain evidence="2">KCTC 12870</strain>
    </source>
</reference>
<organism evidence="2 3">
    <name type="scientific">Cerasicoccus arenae</name>
    <dbReference type="NCBI Taxonomy" id="424488"/>
    <lineage>
        <taxon>Bacteria</taxon>
        <taxon>Pseudomonadati</taxon>
        <taxon>Verrucomicrobiota</taxon>
        <taxon>Opitutia</taxon>
        <taxon>Puniceicoccales</taxon>
        <taxon>Cerasicoccaceae</taxon>
        <taxon>Cerasicoccus</taxon>
    </lineage>
</organism>